<feature type="binding site" evidence="17">
    <location>
        <position position="70"/>
    </location>
    <ligand>
        <name>[4Fe-4S] cluster</name>
        <dbReference type="ChEBI" id="CHEBI:49883"/>
        <note>4Fe-4S-S-AdoMet</note>
    </ligand>
</feature>
<evidence type="ECO:0000256" key="14">
    <source>
        <dbReference type="ARBA" id="ARBA00048321"/>
    </source>
</evidence>
<comment type="catalytic activity">
    <reaction evidence="14 15">
        <text>coproporphyrinogen III + 2 S-adenosyl-L-methionine = protoporphyrinogen IX + 2 5'-deoxyadenosine + 2 L-methionine + 2 CO2</text>
        <dbReference type="Rhea" id="RHEA:15425"/>
        <dbReference type="ChEBI" id="CHEBI:16526"/>
        <dbReference type="ChEBI" id="CHEBI:17319"/>
        <dbReference type="ChEBI" id="CHEBI:57307"/>
        <dbReference type="ChEBI" id="CHEBI:57309"/>
        <dbReference type="ChEBI" id="CHEBI:57844"/>
        <dbReference type="ChEBI" id="CHEBI:59789"/>
        <dbReference type="EC" id="1.3.98.3"/>
    </reaction>
</comment>
<dbReference type="PIRSF" id="PIRSF000167">
    <property type="entry name" value="HemN"/>
    <property type="match status" value="1"/>
</dbReference>
<dbReference type="InterPro" id="IPR007197">
    <property type="entry name" value="rSAM"/>
</dbReference>
<dbReference type="Gene3D" id="3.80.30.20">
    <property type="entry name" value="tm_1862 like domain"/>
    <property type="match status" value="1"/>
</dbReference>
<evidence type="ECO:0000256" key="4">
    <source>
        <dbReference type="ARBA" id="ARBA00011245"/>
    </source>
</evidence>
<evidence type="ECO:0000256" key="2">
    <source>
        <dbReference type="ARBA" id="ARBA00004785"/>
    </source>
</evidence>
<dbReference type="SFLD" id="SFLDS00029">
    <property type="entry name" value="Radical_SAM"/>
    <property type="match status" value="1"/>
</dbReference>
<dbReference type="Pfam" id="PF04055">
    <property type="entry name" value="Radical_SAM"/>
    <property type="match status" value="1"/>
</dbReference>
<feature type="binding site" evidence="17">
    <location>
        <position position="67"/>
    </location>
    <ligand>
        <name>[4Fe-4S] cluster</name>
        <dbReference type="ChEBI" id="CHEBI:49883"/>
        <note>4Fe-4S-S-AdoMet</note>
    </ligand>
</feature>
<feature type="binding site" evidence="16">
    <location>
        <position position="186"/>
    </location>
    <ligand>
        <name>S-adenosyl-L-methionine</name>
        <dbReference type="ChEBI" id="CHEBI:59789"/>
        <label>2</label>
    </ligand>
</feature>
<dbReference type="Proteomes" id="UP000035017">
    <property type="component" value="Unassembled WGS sequence"/>
</dbReference>
<dbReference type="GO" id="GO:0005737">
    <property type="term" value="C:cytoplasm"/>
    <property type="evidence" value="ECO:0007669"/>
    <property type="project" value="UniProtKB-SubCell"/>
</dbReference>
<keyword evidence="8 15" id="KW-0479">Metal-binding</keyword>
<sequence length="456" mass="50202">MLRGNCVLTEHLIHKYGAAVPRYTSYPTSPHFHDGVDSSVSTSWLGKLDKSNSISLYVHIPYCDRLCWFCACHTKHTLKYEPIATYLKSLHREVLKVGAHVSRDARVTAVHFGGGSPTMVKPDDLKALMDCLRASFNFAPNVEISVEMDPNDLDEGRYDALAAMGMTRASLGVQDFDEKVQQTINRIQTFDQTKSVVDAVRARGVHSVNCDILYGLPHQTLNTLRDTVDQIISLDPDRIALFGYAHVPWMKKHQTMIPEDALPDVMERYRQMTMAADMLVASGYVAVGIDHFAKPDDKLAVALKNGVLKRNFQGYTDDCADALIGLGASAIGKLPQGYVQNMPATGEYERMADGDGLCVVRGIALSDADRVRGFVIEKIMCDFAIDLTALCAMYGSVGHGVATEARDFAMRDRDGLVVIEDGIFRLLDAGKPFARSIAATFDTYLSNGRGRHSVAV</sequence>
<evidence type="ECO:0000259" key="18">
    <source>
        <dbReference type="PROSITE" id="PS51918"/>
    </source>
</evidence>
<dbReference type="InterPro" id="IPR006638">
    <property type="entry name" value="Elp3/MiaA/NifB-like_rSAM"/>
</dbReference>
<evidence type="ECO:0000256" key="5">
    <source>
        <dbReference type="ARBA" id="ARBA00022485"/>
    </source>
</evidence>
<evidence type="ECO:0000256" key="3">
    <source>
        <dbReference type="ARBA" id="ARBA00005493"/>
    </source>
</evidence>
<gene>
    <name evidence="19" type="ORF">RU07_21435</name>
</gene>
<evidence type="ECO:0000256" key="11">
    <source>
        <dbReference type="ARBA" id="ARBA00023014"/>
    </source>
</evidence>
<dbReference type="UniPathway" id="UPA00251">
    <property type="reaction ID" value="UER00323"/>
</dbReference>
<dbReference type="EMBL" id="JXQV01000030">
    <property type="protein sequence ID" value="KIP99210.1"/>
    <property type="molecule type" value="Genomic_DNA"/>
</dbReference>
<keyword evidence="9 15" id="KW-0560">Oxidoreductase</keyword>
<evidence type="ECO:0000256" key="8">
    <source>
        <dbReference type="ARBA" id="ARBA00022723"/>
    </source>
</evidence>
<dbReference type="GO" id="GO:0051539">
    <property type="term" value="F:4 iron, 4 sulfur cluster binding"/>
    <property type="evidence" value="ECO:0007669"/>
    <property type="project" value="UniProtKB-KW"/>
</dbReference>
<feature type="binding site" evidence="16">
    <location>
        <position position="57"/>
    </location>
    <ligand>
        <name>S-adenosyl-L-methionine</name>
        <dbReference type="ChEBI" id="CHEBI:59789"/>
        <label>1</label>
    </ligand>
</feature>
<proteinExistence type="inferred from homology"/>
<evidence type="ECO:0000256" key="12">
    <source>
        <dbReference type="ARBA" id="ARBA00023244"/>
    </source>
</evidence>
<feature type="binding site" evidence="16">
    <location>
        <position position="211"/>
    </location>
    <ligand>
        <name>S-adenosyl-L-methionine</name>
        <dbReference type="ChEBI" id="CHEBI:59789"/>
        <label>2</label>
    </ligand>
</feature>
<dbReference type="InterPro" id="IPR023404">
    <property type="entry name" value="rSAM_horseshoe"/>
</dbReference>
<feature type="binding site" evidence="16">
    <location>
        <position position="114"/>
    </location>
    <ligand>
        <name>S-adenosyl-L-methionine</name>
        <dbReference type="ChEBI" id="CHEBI:59789"/>
        <label>1</label>
    </ligand>
</feature>
<comment type="function">
    <text evidence="13">Involved in the heme biosynthesis. Catalyzes the anaerobic oxidative decarboxylation of propionate groups of rings A and B of coproporphyrinogen III to yield the vinyl groups in protoporphyrinogen IX.</text>
</comment>
<evidence type="ECO:0000256" key="6">
    <source>
        <dbReference type="ARBA" id="ARBA00022490"/>
    </source>
</evidence>
<dbReference type="EC" id="1.3.98.3" evidence="15"/>
<dbReference type="AlphaFoldDB" id="A0A0D0JUL0"/>
<evidence type="ECO:0000256" key="10">
    <source>
        <dbReference type="ARBA" id="ARBA00023004"/>
    </source>
</evidence>
<dbReference type="PANTHER" id="PTHR13932">
    <property type="entry name" value="COPROPORPHYRINIGEN III OXIDASE"/>
    <property type="match status" value="1"/>
</dbReference>
<evidence type="ECO:0000256" key="1">
    <source>
        <dbReference type="ARBA" id="ARBA00004496"/>
    </source>
</evidence>
<dbReference type="GO" id="GO:0046872">
    <property type="term" value="F:metal ion binding"/>
    <property type="evidence" value="ECO:0007669"/>
    <property type="project" value="UniProtKB-KW"/>
</dbReference>
<evidence type="ECO:0000256" key="13">
    <source>
        <dbReference type="ARBA" id="ARBA00024295"/>
    </source>
</evidence>
<keyword evidence="7 15" id="KW-0949">S-adenosyl-L-methionine</keyword>
<accession>A0A0D0JUL0</accession>
<keyword evidence="10 15" id="KW-0408">Iron</keyword>
<dbReference type="GO" id="GO:0006782">
    <property type="term" value="P:protoporphyrinogen IX biosynthetic process"/>
    <property type="evidence" value="ECO:0007669"/>
    <property type="project" value="UniProtKB-UniPathway"/>
</dbReference>
<evidence type="ECO:0000313" key="19">
    <source>
        <dbReference type="EMBL" id="KIP99210.1"/>
    </source>
</evidence>
<keyword evidence="12 15" id="KW-0627">Porphyrin biosynthesis</keyword>
<comment type="caution">
    <text evidence="19">The sequence shown here is derived from an EMBL/GenBank/DDBJ whole genome shotgun (WGS) entry which is preliminary data.</text>
</comment>
<dbReference type="CDD" id="cd01335">
    <property type="entry name" value="Radical_SAM"/>
    <property type="match status" value="1"/>
</dbReference>
<organism evidence="19 20">
    <name type="scientific">Agrobacterium tumefaciens</name>
    <dbReference type="NCBI Taxonomy" id="358"/>
    <lineage>
        <taxon>Bacteria</taxon>
        <taxon>Pseudomonadati</taxon>
        <taxon>Pseudomonadota</taxon>
        <taxon>Alphaproteobacteria</taxon>
        <taxon>Hyphomicrobiales</taxon>
        <taxon>Rhizobiaceae</taxon>
        <taxon>Rhizobium/Agrobacterium group</taxon>
        <taxon>Agrobacterium</taxon>
        <taxon>Agrobacterium tumefaciens complex</taxon>
    </lineage>
</organism>
<keyword evidence="11 15" id="KW-0411">Iron-sulfur</keyword>
<name>A0A0D0JUL0_AGRTU</name>
<feature type="binding site" evidence="16">
    <location>
        <begin position="69"/>
        <end position="71"/>
    </location>
    <ligand>
        <name>S-adenosyl-L-methionine</name>
        <dbReference type="ChEBI" id="CHEBI:59789"/>
        <label>2</label>
    </ligand>
</feature>
<comment type="similarity">
    <text evidence="3 15">Belongs to the anaerobic coproporphyrinogen-III oxidase family.</text>
</comment>
<comment type="subcellular location">
    <subcellularLocation>
        <location evidence="1 15">Cytoplasm</location>
    </subcellularLocation>
</comment>
<dbReference type="SMART" id="SM00729">
    <property type="entry name" value="Elp3"/>
    <property type="match status" value="1"/>
</dbReference>
<feature type="binding site" evidence="16">
    <location>
        <position position="331"/>
    </location>
    <ligand>
        <name>S-adenosyl-L-methionine</name>
        <dbReference type="ChEBI" id="CHEBI:59789"/>
        <label>1</label>
    </ligand>
</feature>
<keyword evidence="6 15" id="KW-0963">Cytoplasm</keyword>
<feature type="binding site" evidence="16">
    <location>
        <position position="174"/>
    </location>
    <ligand>
        <name>S-adenosyl-L-methionine</name>
        <dbReference type="ChEBI" id="CHEBI:59789"/>
        <label>2</label>
    </ligand>
</feature>
<dbReference type="PANTHER" id="PTHR13932:SF6">
    <property type="entry name" value="OXYGEN-INDEPENDENT COPROPORPHYRINOGEN III OXIDASE"/>
    <property type="match status" value="1"/>
</dbReference>
<evidence type="ECO:0000256" key="9">
    <source>
        <dbReference type="ARBA" id="ARBA00023002"/>
    </source>
</evidence>
<evidence type="ECO:0000256" key="15">
    <source>
        <dbReference type="PIRNR" id="PIRNR000167"/>
    </source>
</evidence>
<dbReference type="SFLD" id="SFLDG01082">
    <property type="entry name" value="B12-binding_domain_containing"/>
    <property type="match status" value="1"/>
</dbReference>
<evidence type="ECO:0000256" key="7">
    <source>
        <dbReference type="ARBA" id="ARBA00022691"/>
    </source>
</evidence>
<dbReference type="InterPro" id="IPR058240">
    <property type="entry name" value="rSAM_sf"/>
</dbReference>
<comment type="cofactor">
    <cofactor evidence="15 17">
        <name>[4Fe-4S] cluster</name>
        <dbReference type="ChEBI" id="CHEBI:49883"/>
    </cofactor>
    <text evidence="15 17">Binds 1 [4Fe-4S] cluster. The cluster is coordinated with 3 cysteines and an exchangeable S-adenosyl-L-methionine.</text>
</comment>
<dbReference type="GO" id="GO:0051989">
    <property type="term" value="F:coproporphyrinogen dehydrogenase activity"/>
    <property type="evidence" value="ECO:0007669"/>
    <property type="project" value="UniProtKB-EC"/>
</dbReference>
<dbReference type="NCBIfam" id="TIGR00538">
    <property type="entry name" value="hemN"/>
    <property type="match status" value="1"/>
</dbReference>
<keyword evidence="5 15" id="KW-0004">4Fe-4S</keyword>
<feature type="binding site" evidence="16">
    <location>
        <position position="147"/>
    </location>
    <ligand>
        <name>S-adenosyl-L-methionine</name>
        <dbReference type="ChEBI" id="CHEBI:59789"/>
        <label>1</label>
    </ligand>
</feature>
<dbReference type="GO" id="GO:0004109">
    <property type="term" value="F:coproporphyrinogen oxidase activity"/>
    <property type="evidence" value="ECO:0007669"/>
    <property type="project" value="InterPro"/>
</dbReference>
<dbReference type="PROSITE" id="PS51918">
    <property type="entry name" value="RADICAL_SAM"/>
    <property type="match status" value="1"/>
</dbReference>
<dbReference type="SFLD" id="SFLDG01065">
    <property type="entry name" value="anaerobic_coproporphyrinogen-I"/>
    <property type="match status" value="1"/>
</dbReference>
<protein>
    <recommendedName>
        <fullName evidence="15">Coproporphyrinogen-III oxidase</fullName>
        <ecNumber evidence="15">1.3.98.3</ecNumber>
    </recommendedName>
</protein>
<evidence type="ECO:0000256" key="16">
    <source>
        <dbReference type="PIRSR" id="PIRSR000167-1"/>
    </source>
</evidence>
<dbReference type="InterPro" id="IPR004558">
    <property type="entry name" value="Coprogen_oxidase_HemN"/>
</dbReference>
<comment type="subunit">
    <text evidence="4">Monomer.</text>
</comment>
<evidence type="ECO:0000313" key="20">
    <source>
        <dbReference type="Proteomes" id="UP000035017"/>
    </source>
</evidence>
<feature type="domain" description="Radical SAM core" evidence="18">
    <location>
        <begin position="48"/>
        <end position="282"/>
    </location>
</feature>
<dbReference type="Gene3D" id="1.10.10.920">
    <property type="match status" value="1"/>
</dbReference>
<dbReference type="SUPFAM" id="SSF102114">
    <property type="entry name" value="Radical SAM enzymes"/>
    <property type="match status" value="1"/>
</dbReference>
<evidence type="ECO:0000256" key="17">
    <source>
        <dbReference type="PIRSR" id="PIRSR000167-2"/>
    </source>
</evidence>
<dbReference type="InterPro" id="IPR034505">
    <property type="entry name" value="Coproporphyrinogen-III_oxidase"/>
</dbReference>
<feature type="binding site" evidence="17">
    <location>
        <position position="63"/>
    </location>
    <ligand>
        <name>[4Fe-4S] cluster</name>
        <dbReference type="ChEBI" id="CHEBI:49883"/>
        <note>4Fe-4S-S-AdoMet</note>
    </ligand>
</feature>
<reference evidence="19 20" key="1">
    <citation type="submission" date="2014-12" db="EMBL/GenBank/DDBJ databases">
        <title>16Stimator: statistical estimation of ribosomal gene copy numbers from draft genome assemblies.</title>
        <authorList>
            <person name="Perisin M.A."/>
            <person name="Vetter M."/>
            <person name="Gilbert J.A."/>
            <person name="Bergelson J."/>
        </authorList>
    </citation>
    <scope>NUCLEOTIDE SEQUENCE [LARGE SCALE GENOMIC DNA]</scope>
    <source>
        <strain evidence="19 20">MEJ076</strain>
    </source>
</reference>
<comment type="pathway">
    <text evidence="2 15">Porphyrin-containing compound metabolism; protoporphyrin-IX biosynthesis; protoporphyrinogen-IX from coproporphyrinogen-III (AdoMet route): step 1/1.</text>
</comment>
<feature type="binding site" evidence="16">
    <location>
        <position position="245"/>
    </location>
    <ligand>
        <name>S-adenosyl-L-methionine</name>
        <dbReference type="ChEBI" id="CHEBI:59789"/>
        <label>2</label>
    </ligand>
</feature>